<reference evidence="1" key="1">
    <citation type="submission" date="2020-09" db="EMBL/GenBank/DDBJ databases">
        <title>Genome seq and assembly of Tianweitania sp.</title>
        <authorList>
            <person name="Chhetri G."/>
        </authorList>
    </citation>
    <scope>NUCLEOTIDE SEQUENCE</scope>
    <source>
        <strain evidence="1">Rool2</strain>
    </source>
</reference>
<organism evidence="1 2">
    <name type="scientific">Oryzicola mucosus</name>
    <dbReference type="NCBI Taxonomy" id="2767425"/>
    <lineage>
        <taxon>Bacteria</taxon>
        <taxon>Pseudomonadati</taxon>
        <taxon>Pseudomonadota</taxon>
        <taxon>Alphaproteobacteria</taxon>
        <taxon>Hyphomicrobiales</taxon>
        <taxon>Phyllobacteriaceae</taxon>
        <taxon>Oryzicola</taxon>
    </lineage>
</organism>
<proteinExistence type="predicted"/>
<dbReference type="InterPro" id="IPR009579">
    <property type="entry name" value="DUF1192"/>
</dbReference>
<protein>
    <submittedName>
        <fullName evidence="1">DUF1192 domain-containing protein</fullName>
    </submittedName>
</protein>
<dbReference type="Pfam" id="PF06698">
    <property type="entry name" value="DUF1192"/>
    <property type="match status" value="1"/>
</dbReference>
<name>A0A8J6PFQ0_9HYPH</name>
<sequence length="64" mass="7138">MAVFDEEPRRTNRQHEIGQDLSLLSVADLQERIAILKAEAGRLEAEIASKTSSKSVAESLFKPR</sequence>
<evidence type="ECO:0000313" key="1">
    <source>
        <dbReference type="EMBL" id="MBD0414259.1"/>
    </source>
</evidence>
<dbReference type="Proteomes" id="UP000643405">
    <property type="component" value="Unassembled WGS sequence"/>
</dbReference>
<comment type="caution">
    <text evidence="1">The sequence shown here is derived from an EMBL/GenBank/DDBJ whole genome shotgun (WGS) entry which is preliminary data.</text>
</comment>
<dbReference type="RefSeq" id="WP_188163625.1">
    <property type="nucleotide sequence ID" value="NZ_JACVVX010000001.1"/>
</dbReference>
<evidence type="ECO:0000313" key="2">
    <source>
        <dbReference type="Proteomes" id="UP000643405"/>
    </source>
</evidence>
<gene>
    <name evidence="1" type="ORF">ICI42_06285</name>
</gene>
<dbReference type="AlphaFoldDB" id="A0A8J6PFQ0"/>
<dbReference type="EMBL" id="JACVVX010000001">
    <property type="protein sequence ID" value="MBD0414259.1"/>
    <property type="molecule type" value="Genomic_DNA"/>
</dbReference>
<keyword evidence="2" id="KW-1185">Reference proteome</keyword>
<accession>A0A8J6PFQ0</accession>